<organism evidence="1 2">
    <name type="scientific">Dendrobium chrysotoxum</name>
    <name type="common">Orchid</name>
    <dbReference type="NCBI Taxonomy" id="161865"/>
    <lineage>
        <taxon>Eukaryota</taxon>
        <taxon>Viridiplantae</taxon>
        <taxon>Streptophyta</taxon>
        <taxon>Embryophyta</taxon>
        <taxon>Tracheophyta</taxon>
        <taxon>Spermatophyta</taxon>
        <taxon>Magnoliopsida</taxon>
        <taxon>Liliopsida</taxon>
        <taxon>Asparagales</taxon>
        <taxon>Orchidaceae</taxon>
        <taxon>Epidendroideae</taxon>
        <taxon>Malaxideae</taxon>
        <taxon>Dendrobiinae</taxon>
        <taxon>Dendrobium</taxon>
    </lineage>
</organism>
<name>A0AAV7H4R4_DENCH</name>
<reference evidence="1 2" key="1">
    <citation type="journal article" date="2021" name="Hortic Res">
        <title>Chromosome-scale assembly of the Dendrobium chrysotoxum genome enhances the understanding of orchid evolution.</title>
        <authorList>
            <person name="Zhang Y."/>
            <person name="Zhang G.Q."/>
            <person name="Zhang D."/>
            <person name="Liu X.D."/>
            <person name="Xu X.Y."/>
            <person name="Sun W.H."/>
            <person name="Yu X."/>
            <person name="Zhu X."/>
            <person name="Wang Z.W."/>
            <person name="Zhao X."/>
            <person name="Zhong W.Y."/>
            <person name="Chen H."/>
            <person name="Yin W.L."/>
            <person name="Huang T."/>
            <person name="Niu S.C."/>
            <person name="Liu Z.J."/>
        </authorList>
    </citation>
    <scope>NUCLEOTIDE SEQUENCE [LARGE SCALE GENOMIC DNA]</scope>
    <source>
        <strain evidence="1">Lindl</strain>
    </source>
</reference>
<keyword evidence="2" id="KW-1185">Reference proteome</keyword>
<sequence length="70" mass="8792">MTKYNIRESHLRRFGHIKFWPSDDPAKRVDLLDLKYIEKWREQKKKKKQYYDPNTKMLFFSKIKFLIKLN</sequence>
<proteinExistence type="predicted"/>
<dbReference type="Proteomes" id="UP000775213">
    <property type="component" value="Unassembled WGS sequence"/>
</dbReference>
<accession>A0AAV7H4R4</accession>
<evidence type="ECO:0000313" key="1">
    <source>
        <dbReference type="EMBL" id="KAH0464041.1"/>
    </source>
</evidence>
<dbReference type="EMBL" id="JAGFBR010000007">
    <property type="protein sequence ID" value="KAH0464041.1"/>
    <property type="molecule type" value="Genomic_DNA"/>
</dbReference>
<evidence type="ECO:0000313" key="2">
    <source>
        <dbReference type="Proteomes" id="UP000775213"/>
    </source>
</evidence>
<dbReference type="AlphaFoldDB" id="A0AAV7H4R4"/>
<protein>
    <submittedName>
        <fullName evidence="1">Uncharacterized protein</fullName>
    </submittedName>
</protein>
<comment type="caution">
    <text evidence="1">The sequence shown here is derived from an EMBL/GenBank/DDBJ whole genome shotgun (WGS) entry which is preliminary data.</text>
</comment>
<gene>
    <name evidence="1" type="ORF">IEQ34_006827</name>
</gene>